<protein>
    <submittedName>
        <fullName evidence="4">FadR family transcriptional regulator</fullName>
    </submittedName>
</protein>
<gene>
    <name evidence="4" type="ORF">AUF17_20510</name>
</gene>
<dbReference type="InterPro" id="IPR036390">
    <property type="entry name" value="WH_DNA-bd_sf"/>
</dbReference>
<dbReference type="PANTHER" id="PTHR43537">
    <property type="entry name" value="TRANSCRIPTIONAL REGULATOR, GNTR FAMILY"/>
    <property type="match status" value="1"/>
</dbReference>
<evidence type="ECO:0000256" key="1">
    <source>
        <dbReference type="ARBA" id="ARBA00023015"/>
    </source>
</evidence>
<dbReference type="SUPFAM" id="SSF48008">
    <property type="entry name" value="GntR ligand-binding domain-like"/>
    <property type="match status" value="1"/>
</dbReference>
<dbReference type="SMART" id="SM00895">
    <property type="entry name" value="FCD"/>
    <property type="match status" value="1"/>
</dbReference>
<evidence type="ECO:0000313" key="5">
    <source>
        <dbReference type="Proteomes" id="UP000316316"/>
    </source>
</evidence>
<dbReference type="InterPro" id="IPR036388">
    <property type="entry name" value="WH-like_DNA-bd_sf"/>
</dbReference>
<dbReference type="CDD" id="cd07377">
    <property type="entry name" value="WHTH_GntR"/>
    <property type="match status" value="1"/>
</dbReference>
<dbReference type="EMBL" id="PDXQ01000002">
    <property type="protein sequence ID" value="TRZ29074.1"/>
    <property type="molecule type" value="Genomic_DNA"/>
</dbReference>
<evidence type="ECO:0000313" key="4">
    <source>
        <dbReference type="EMBL" id="TRZ29074.1"/>
    </source>
</evidence>
<dbReference type="InterPro" id="IPR011711">
    <property type="entry name" value="GntR_C"/>
</dbReference>
<sequence length="234" mass="26972">MENQKKLTQSEKIMNQIADKIVSGELKPGEKLPNERSLAMHLGVSRGQVREALRALSLVGLVVIKPNDGTFVSEAEQPVPENSISWIFQRELHNQEELYHARKLIETDVVKLAFNHATKENLEKLEQITQKMEAAASENRTVAEYNNLLEEFDSFMGKICGSKIMEKLMQTIILIRRESALNFLSVPGAIENSIHYRQKIEQAFIERDRKKLTYSLNEFYSKSKQYIDKMTKEK</sequence>
<proteinExistence type="predicted"/>
<dbReference type="InterPro" id="IPR000524">
    <property type="entry name" value="Tscrpt_reg_HTH_GntR"/>
</dbReference>
<evidence type="ECO:0000256" key="3">
    <source>
        <dbReference type="ARBA" id="ARBA00023163"/>
    </source>
</evidence>
<dbReference type="PANTHER" id="PTHR43537:SF5">
    <property type="entry name" value="UXU OPERON TRANSCRIPTIONAL REGULATOR"/>
    <property type="match status" value="1"/>
</dbReference>
<dbReference type="Gene3D" id="1.20.120.530">
    <property type="entry name" value="GntR ligand-binding domain-like"/>
    <property type="match status" value="1"/>
</dbReference>
<keyword evidence="1" id="KW-0805">Transcription regulation</keyword>
<dbReference type="Gene3D" id="1.10.10.10">
    <property type="entry name" value="Winged helix-like DNA-binding domain superfamily/Winged helix DNA-binding domain"/>
    <property type="match status" value="1"/>
</dbReference>
<dbReference type="Pfam" id="PF07729">
    <property type="entry name" value="FCD"/>
    <property type="match status" value="1"/>
</dbReference>
<dbReference type="GO" id="GO:0003700">
    <property type="term" value="F:DNA-binding transcription factor activity"/>
    <property type="evidence" value="ECO:0007669"/>
    <property type="project" value="InterPro"/>
</dbReference>
<accession>A0A8B5VXA0</accession>
<keyword evidence="3" id="KW-0804">Transcription</keyword>
<comment type="caution">
    <text evidence="4">The sequence shown here is derived from an EMBL/GenBank/DDBJ whole genome shotgun (WGS) entry which is preliminary data.</text>
</comment>
<dbReference type="RefSeq" id="WP_083291845.1">
    <property type="nucleotide sequence ID" value="NZ_CAAKOC010000133.1"/>
</dbReference>
<dbReference type="Proteomes" id="UP000316316">
    <property type="component" value="Unassembled WGS sequence"/>
</dbReference>
<dbReference type="InterPro" id="IPR008920">
    <property type="entry name" value="TF_FadR/GntR_C"/>
</dbReference>
<dbReference type="SUPFAM" id="SSF46785">
    <property type="entry name" value="Winged helix' DNA-binding domain"/>
    <property type="match status" value="1"/>
</dbReference>
<name>A0A8B5VXA0_ENTAV</name>
<reference evidence="4 5" key="1">
    <citation type="submission" date="2017-10" db="EMBL/GenBank/DDBJ databases">
        <title>FDA dAtabase for Regulatory Grade micrObial Sequences (FDA-ARGOS): Supporting development and validation of Infectious Disease Dx tests.</title>
        <authorList>
            <person name="Campos J."/>
            <person name="Goldberg B."/>
            <person name="Tallon L.J."/>
            <person name="Sadzewicz L."/>
            <person name="Sengamalay N."/>
            <person name="Ott S."/>
            <person name="Godinez A."/>
            <person name="Nagaraj S."/>
            <person name="Vyas G."/>
            <person name="Aluvathingal J."/>
            <person name="Nadendla S."/>
            <person name="Geyer C."/>
            <person name="Nandy P."/>
            <person name="Hobson J."/>
            <person name="Sichtig H."/>
        </authorList>
    </citation>
    <scope>NUCLEOTIDE SEQUENCE [LARGE SCALE GENOMIC DNA]</scope>
    <source>
        <strain evidence="4 5">FDAARGOS_185</strain>
    </source>
</reference>
<dbReference type="AlphaFoldDB" id="A0A8B5VXA0"/>
<dbReference type="Pfam" id="PF00392">
    <property type="entry name" value="GntR"/>
    <property type="match status" value="1"/>
</dbReference>
<dbReference type="SMART" id="SM00345">
    <property type="entry name" value="HTH_GNTR"/>
    <property type="match status" value="1"/>
</dbReference>
<evidence type="ECO:0000256" key="2">
    <source>
        <dbReference type="ARBA" id="ARBA00023125"/>
    </source>
</evidence>
<dbReference type="PROSITE" id="PS50949">
    <property type="entry name" value="HTH_GNTR"/>
    <property type="match status" value="1"/>
</dbReference>
<dbReference type="GO" id="GO:0003677">
    <property type="term" value="F:DNA binding"/>
    <property type="evidence" value="ECO:0007669"/>
    <property type="project" value="UniProtKB-KW"/>
</dbReference>
<dbReference type="PRINTS" id="PR00035">
    <property type="entry name" value="HTHGNTR"/>
</dbReference>
<organism evidence="4 5">
    <name type="scientific">Enterococcus avium</name>
    <name type="common">Streptococcus avium</name>
    <dbReference type="NCBI Taxonomy" id="33945"/>
    <lineage>
        <taxon>Bacteria</taxon>
        <taxon>Bacillati</taxon>
        <taxon>Bacillota</taxon>
        <taxon>Bacilli</taxon>
        <taxon>Lactobacillales</taxon>
        <taxon>Enterococcaceae</taxon>
        <taxon>Enterococcus</taxon>
    </lineage>
</organism>
<keyword evidence="2" id="KW-0238">DNA-binding</keyword>